<dbReference type="EMBL" id="CP000582">
    <property type="protein sequence ID" value="ABO94692.1"/>
    <property type="molecule type" value="Genomic_DNA"/>
</dbReference>
<feature type="region of interest" description="Disordered" evidence="1">
    <location>
        <begin position="27"/>
        <end position="50"/>
    </location>
</feature>
<gene>
    <name evidence="3" type="primary">Cup62</name>
    <name evidence="3" type="ORF">OSTLU_119512</name>
</gene>
<feature type="transmembrane region" description="Helical" evidence="2">
    <location>
        <begin position="165"/>
        <end position="186"/>
    </location>
</feature>
<evidence type="ECO:0000313" key="4">
    <source>
        <dbReference type="Proteomes" id="UP000001568"/>
    </source>
</evidence>
<dbReference type="HOGENOM" id="CLU_1417291_0_0_1"/>
<keyword evidence="2" id="KW-1133">Transmembrane helix</keyword>
<reference evidence="3 4" key="1">
    <citation type="journal article" date="2007" name="Proc. Natl. Acad. Sci. U.S.A.">
        <title>The tiny eukaryote Ostreococcus provides genomic insights into the paradox of plankton speciation.</title>
        <authorList>
            <person name="Palenik B."/>
            <person name="Grimwood J."/>
            <person name="Aerts A."/>
            <person name="Rouze P."/>
            <person name="Salamov A."/>
            <person name="Putnam N."/>
            <person name="Dupont C."/>
            <person name="Jorgensen R."/>
            <person name="Derelle E."/>
            <person name="Rombauts S."/>
            <person name="Zhou K."/>
            <person name="Otillar R."/>
            <person name="Merchant S.S."/>
            <person name="Podell S."/>
            <person name="Gaasterland T."/>
            <person name="Napoli C."/>
            <person name="Gendler K."/>
            <person name="Manuell A."/>
            <person name="Tai V."/>
            <person name="Vallon O."/>
            <person name="Piganeau G."/>
            <person name="Jancek S."/>
            <person name="Heijde M."/>
            <person name="Jabbari K."/>
            <person name="Bowler C."/>
            <person name="Lohr M."/>
            <person name="Robbens S."/>
            <person name="Werner G."/>
            <person name="Dubchak I."/>
            <person name="Pazour G.J."/>
            <person name="Ren Q."/>
            <person name="Paulsen I."/>
            <person name="Delwiche C."/>
            <person name="Schmutz J."/>
            <person name="Rokhsar D."/>
            <person name="Van de Peer Y."/>
            <person name="Moreau H."/>
            <person name="Grigoriev I.V."/>
        </authorList>
    </citation>
    <scope>NUCLEOTIDE SEQUENCE [LARGE SCALE GENOMIC DNA]</scope>
    <source>
        <strain evidence="3 4">CCE9901</strain>
    </source>
</reference>
<evidence type="ECO:0000313" key="3">
    <source>
        <dbReference type="EMBL" id="ABO94692.1"/>
    </source>
</evidence>
<accession>A4RT03</accession>
<dbReference type="OrthoDB" id="2020192at2759"/>
<keyword evidence="4" id="KW-1185">Reference proteome</keyword>
<dbReference type="PANTHER" id="PTHR34370">
    <property type="entry name" value="OS04G0600100 PROTEIN"/>
    <property type="match status" value="1"/>
</dbReference>
<dbReference type="KEGG" id="olu:OSTLU_119512"/>
<dbReference type="AlphaFoldDB" id="A4RT03"/>
<dbReference type="Gramene" id="ABO94692">
    <property type="protein sequence ID" value="ABO94692"/>
    <property type="gene ID" value="OSTLU_119512"/>
</dbReference>
<dbReference type="RefSeq" id="XP_001416399.1">
    <property type="nucleotide sequence ID" value="XM_001416362.1"/>
</dbReference>
<protein>
    <submittedName>
        <fullName evidence="3">Uncharacterized protein</fullName>
    </submittedName>
</protein>
<evidence type="ECO:0000256" key="1">
    <source>
        <dbReference type="SAM" id="MobiDB-lite"/>
    </source>
</evidence>
<keyword evidence="2" id="KW-0812">Transmembrane</keyword>
<organism evidence="3 4">
    <name type="scientific">Ostreococcus lucimarinus (strain CCE9901)</name>
    <dbReference type="NCBI Taxonomy" id="436017"/>
    <lineage>
        <taxon>Eukaryota</taxon>
        <taxon>Viridiplantae</taxon>
        <taxon>Chlorophyta</taxon>
        <taxon>Mamiellophyceae</taxon>
        <taxon>Mamiellales</taxon>
        <taxon>Bathycoccaceae</taxon>
        <taxon>Ostreococcus</taxon>
    </lineage>
</organism>
<dbReference type="PANTHER" id="PTHR34370:SF1">
    <property type="entry name" value="OS04G0600100 PROTEIN"/>
    <property type="match status" value="1"/>
</dbReference>
<dbReference type="GeneID" id="5000226"/>
<feature type="transmembrane region" description="Helical" evidence="2">
    <location>
        <begin position="136"/>
        <end position="153"/>
    </location>
</feature>
<sequence length="192" mass="21248">MVTRAVAFQCAPTSAYKKTRLNVCKSSGGKVPRAPHRPSASHNAGSFPREDRLLDKDNFSQSPQRKLESGWFCRQRETLKNLGPAGMVSYGALNSCYYTCAYIYCLQRSSLTLQGRFLEVAVLVWAGSQVTKALRVWLAVVLTPITSILLSQIEQKYTIKRTQATLIAICAMLLASIFCLTVFICVKKSSLG</sequence>
<keyword evidence="2" id="KW-0472">Membrane</keyword>
<name>A4RT03_OSTLU</name>
<proteinExistence type="predicted"/>
<dbReference type="Proteomes" id="UP000001568">
    <property type="component" value="Chromosome 2"/>
</dbReference>
<evidence type="ECO:0000256" key="2">
    <source>
        <dbReference type="SAM" id="Phobius"/>
    </source>
</evidence>
<dbReference type="eggNOG" id="ENOG502RZ4B">
    <property type="taxonomic scope" value="Eukaryota"/>
</dbReference>